<dbReference type="GO" id="GO:0043565">
    <property type="term" value="F:sequence-specific DNA binding"/>
    <property type="evidence" value="ECO:0007669"/>
    <property type="project" value="InterPro"/>
</dbReference>
<reference evidence="5 6" key="1">
    <citation type="submission" date="2019-03" db="EMBL/GenBank/DDBJ databases">
        <title>Genomic Encyclopedia of Type Strains, Phase III (KMG-III): the genomes of soil and plant-associated and newly described type strains.</title>
        <authorList>
            <person name="Whitman W."/>
        </authorList>
    </citation>
    <scope>NUCLEOTIDE SEQUENCE [LARGE SCALE GENOMIC DNA]</scope>
    <source>
        <strain evidence="5 6">VKM Ac-2575</strain>
    </source>
</reference>
<dbReference type="PANTHER" id="PTHR30154">
    <property type="entry name" value="LEUCINE-RESPONSIVE REGULATORY PROTEIN"/>
    <property type="match status" value="1"/>
</dbReference>
<dbReference type="InterPro" id="IPR000485">
    <property type="entry name" value="AsnC-type_HTH_dom"/>
</dbReference>
<dbReference type="EMBL" id="SOCE01000001">
    <property type="protein sequence ID" value="TDU90424.1"/>
    <property type="molecule type" value="Genomic_DNA"/>
</dbReference>
<name>A0A4R7TE57_9ACTN</name>
<gene>
    <name evidence="5" type="ORF">EV138_4015</name>
</gene>
<organism evidence="5 6">
    <name type="scientific">Kribbella voronezhensis</name>
    <dbReference type="NCBI Taxonomy" id="2512212"/>
    <lineage>
        <taxon>Bacteria</taxon>
        <taxon>Bacillati</taxon>
        <taxon>Actinomycetota</taxon>
        <taxon>Actinomycetes</taxon>
        <taxon>Propionibacteriales</taxon>
        <taxon>Kribbellaceae</taxon>
        <taxon>Kribbella</taxon>
    </lineage>
</organism>
<evidence type="ECO:0000313" key="5">
    <source>
        <dbReference type="EMBL" id="TDU90424.1"/>
    </source>
</evidence>
<protein>
    <submittedName>
        <fullName evidence="5">DNA-binding Lrp family transcriptional regulator</fullName>
    </submittedName>
</protein>
<dbReference type="InterPro" id="IPR036390">
    <property type="entry name" value="WH_DNA-bd_sf"/>
</dbReference>
<evidence type="ECO:0000259" key="4">
    <source>
        <dbReference type="PROSITE" id="PS50956"/>
    </source>
</evidence>
<keyword evidence="2 5" id="KW-0238">DNA-binding</keyword>
<dbReference type="InterPro" id="IPR019887">
    <property type="entry name" value="Tscrpt_reg_AsnC/Lrp_C"/>
</dbReference>
<proteinExistence type="predicted"/>
<dbReference type="Gene3D" id="3.30.70.920">
    <property type="match status" value="1"/>
</dbReference>
<evidence type="ECO:0000256" key="2">
    <source>
        <dbReference type="ARBA" id="ARBA00023125"/>
    </source>
</evidence>
<dbReference type="GO" id="GO:0005829">
    <property type="term" value="C:cytosol"/>
    <property type="evidence" value="ECO:0007669"/>
    <property type="project" value="TreeGrafter"/>
</dbReference>
<dbReference type="InterPro" id="IPR019888">
    <property type="entry name" value="Tscrpt_reg_AsnC-like"/>
</dbReference>
<dbReference type="Pfam" id="PF01037">
    <property type="entry name" value="AsnC_trans_reg"/>
    <property type="match status" value="1"/>
</dbReference>
<dbReference type="GO" id="GO:0043200">
    <property type="term" value="P:response to amino acid"/>
    <property type="evidence" value="ECO:0007669"/>
    <property type="project" value="TreeGrafter"/>
</dbReference>
<keyword evidence="3" id="KW-0804">Transcription</keyword>
<keyword evidence="6" id="KW-1185">Reference proteome</keyword>
<sequence length="169" mass="18259">MSDQASSTSAEAGQLAAPADHHFVAPALDEVDRQLVEALGRDGRMSIRALADQVHISRANAYARVERLTQTGVITGFTATVDPLKLGLATSAYVTLSLRQSSWRTLRTQLQAIPEVKHMALVGGDFDAILLVRAADNEGLRRVVLEKLQAIPEVLATRTALIFEDLSSL</sequence>
<dbReference type="InterPro" id="IPR011008">
    <property type="entry name" value="Dimeric_a/b-barrel"/>
</dbReference>
<evidence type="ECO:0000256" key="1">
    <source>
        <dbReference type="ARBA" id="ARBA00023015"/>
    </source>
</evidence>
<feature type="domain" description="HTH asnC-type" evidence="4">
    <location>
        <begin position="28"/>
        <end position="89"/>
    </location>
</feature>
<dbReference type="Proteomes" id="UP000295151">
    <property type="component" value="Unassembled WGS sequence"/>
</dbReference>
<dbReference type="Pfam" id="PF13404">
    <property type="entry name" value="HTH_AsnC-type"/>
    <property type="match status" value="1"/>
</dbReference>
<dbReference type="SMART" id="SM00344">
    <property type="entry name" value="HTH_ASNC"/>
    <property type="match status" value="1"/>
</dbReference>
<accession>A0A4R7TE57</accession>
<keyword evidence="1" id="KW-0805">Transcription regulation</keyword>
<dbReference type="PRINTS" id="PR00033">
    <property type="entry name" value="HTHASNC"/>
</dbReference>
<dbReference type="SUPFAM" id="SSF46785">
    <property type="entry name" value="Winged helix' DNA-binding domain"/>
    <property type="match status" value="1"/>
</dbReference>
<comment type="caution">
    <text evidence="5">The sequence shown here is derived from an EMBL/GenBank/DDBJ whole genome shotgun (WGS) entry which is preliminary data.</text>
</comment>
<dbReference type="PROSITE" id="PS50956">
    <property type="entry name" value="HTH_ASNC_2"/>
    <property type="match status" value="1"/>
</dbReference>
<dbReference type="PANTHER" id="PTHR30154:SF34">
    <property type="entry name" value="TRANSCRIPTIONAL REGULATOR AZLB"/>
    <property type="match status" value="1"/>
</dbReference>
<dbReference type="AlphaFoldDB" id="A0A4R7TE57"/>
<dbReference type="InterPro" id="IPR036388">
    <property type="entry name" value="WH-like_DNA-bd_sf"/>
</dbReference>
<dbReference type="SUPFAM" id="SSF54909">
    <property type="entry name" value="Dimeric alpha+beta barrel"/>
    <property type="match status" value="1"/>
</dbReference>
<evidence type="ECO:0000256" key="3">
    <source>
        <dbReference type="ARBA" id="ARBA00023163"/>
    </source>
</evidence>
<evidence type="ECO:0000313" key="6">
    <source>
        <dbReference type="Proteomes" id="UP000295151"/>
    </source>
</evidence>
<dbReference type="Gene3D" id="1.10.10.10">
    <property type="entry name" value="Winged helix-like DNA-binding domain superfamily/Winged helix DNA-binding domain"/>
    <property type="match status" value="1"/>
</dbReference>